<protein>
    <submittedName>
        <fullName evidence="1">Gypsy retrotransposon integrase-like protein 1</fullName>
    </submittedName>
</protein>
<dbReference type="EMBL" id="SMMG02000001">
    <property type="protein sequence ID" value="KAA3487926.1"/>
    <property type="molecule type" value="Genomic_DNA"/>
</dbReference>
<gene>
    <name evidence="1" type="ORF">EPI10_031720</name>
</gene>
<dbReference type="PANTHER" id="PTHR48475:SF2">
    <property type="entry name" value="RIBONUCLEASE H"/>
    <property type="match status" value="1"/>
</dbReference>
<dbReference type="PANTHER" id="PTHR48475">
    <property type="entry name" value="RIBONUCLEASE H"/>
    <property type="match status" value="1"/>
</dbReference>
<organism evidence="1 2">
    <name type="scientific">Gossypium australe</name>
    <dbReference type="NCBI Taxonomy" id="47621"/>
    <lineage>
        <taxon>Eukaryota</taxon>
        <taxon>Viridiplantae</taxon>
        <taxon>Streptophyta</taxon>
        <taxon>Embryophyta</taxon>
        <taxon>Tracheophyta</taxon>
        <taxon>Spermatophyta</taxon>
        <taxon>Magnoliopsida</taxon>
        <taxon>eudicotyledons</taxon>
        <taxon>Gunneridae</taxon>
        <taxon>Pentapetalae</taxon>
        <taxon>rosids</taxon>
        <taxon>malvids</taxon>
        <taxon>Malvales</taxon>
        <taxon>Malvaceae</taxon>
        <taxon>Malvoideae</taxon>
        <taxon>Gossypium</taxon>
    </lineage>
</organism>
<dbReference type="Proteomes" id="UP000325315">
    <property type="component" value="Unassembled WGS sequence"/>
</dbReference>
<proteinExistence type="predicted"/>
<keyword evidence="2" id="KW-1185">Reference proteome</keyword>
<reference evidence="2" key="1">
    <citation type="journal article" date="2019" name="Plant Biotechnol. J.">
        <title>Genome sequencing of the Australian wild diploid species Gossypium australe highlights disease resistance and delayed gland morphogenesis.</title>
        <authorList>
            <person name="Cai Y."/>
            <person name="Cai X."/>
            <person name="Wang Q."/>
            <person name="Wang P."/>
            <person name="Zhang Y."/>
            <person name="Cai C."/>
            <person name="Xu Y."/>
            <person name="Wang K."/>
            <person name="Zhou Z."/>
            <person name="Wang C."/>
            <person name="Geng S."/>
            <person name="Li B."/>
            <person name="Dong Q."/>
            <person name="Hou Y."/>
            <person name="Wang H."/>
            <person name="Ai P."/>
            <person name="Liu Z."/>
            <person name="Yi F."/>
            <person name="Sun M."/>
            <person name="An G."/>
            <person name="Cheng J."/>
            <person name="Zhang Y."/>
            <person name="Shi Q."/>
            <person name="Xie Y."/>
            <person name="Shi X."/>
            <person name="Chang Y."/>
            <person name="Huang F."/>
            <person name="Chen Y."/>
            <person name="Hong S."/>
            <person name="Mi L."/>
            <person name="Sun Q."/>
            <person name="Zhang L."/>
            <person name="Zhou B."/>
            <person name="Peng R."/>
            <person name="Zhang X."/>
            <person name="Liu F."/>
        </authorList>
    </citation>
    <scope>NUCLEOTIDE SEQUENCE [LARGE SCALE GENOMIC DNA]</scope>
    <source>
        <strain evidence="2">cv. PA1801</strain>
    </source>
</reference>
<accession>A0A5B6X2V5</accession>
<dbReference type="AlphaFoldDB" id="A0A5B6X2V5"/>
<evidence type="ECO:0000313" key="1">
    <source>
        <dbReference type="EMBL" id="KAA3487926.1"/>
    </source>
</evidence>
<comment type="caution">
    <text evidence="1">The sequence shown here is derived from an EMBL/GenBank/DDBJ whole genome shotgun (WGS) entry which is preliminary data.</text>
</comment>
<dbReference type="OrthoDB" id="1001078at2759"/>
<evidence type="ECO:0000313" key="2">
    <source>
        <dbReference type="Proteomes" id="UP000325315"/>
    </source>
</evidence>
<name>A0A5B6X2V5_9ROSI</name>
<sequence>MAQEKIWMMSIILTLQGEQESQYRKEFIKLQRKATRYTVLECVLYKKGFSHLLLWCLTITETEYIMREIHEEICGDHLEGKLLAQKIFRRGYY</sequence>